<keyword evidence="1" id="KW-1133">Transmembrane helix</keyword>
<name>A0A8S5VGI1_9CAUD</name>
<accession>A0A8S5VGI1</accession>
<reference evidence="2" key="1">
    <citation type="journal article" date="2021" name="Proc. Natl. Acad. Sci. U.S.A.">
        <title>A Catalog of Tens of Thousands of Viruses from Human Metagenomes Reveals Hidden Associations with Chronic Diseases.</title>
        <authorList>
            <person name="Tisza M.J."/>
            <person name="Buck C.B."/>
        </authorList>
    </citation>
    <scope>NUCLEOTIDE SEQUENCE</scope>
    <source>
        <strain evidence="2">CtkfK18</strain>
    </source>
</reference>
<keyword evidence="1" id="KW-0472">Membrane</keyword>
<evidence type="ECO:0000313" key="2">
    <source>
        <dbReference type="EMBL" id="DAG05889.1"/>
    </source>
</evidence>
<evidence type="ECO:0000256" key="1">
    <source>
        <dbReference type="SAM" id="Phobius"/>
    </source>
</evidence>
<dbReference type="EMBL" id="BK016265">
    <property type="protein sequence ID" value="DAG05889.1"/>
    <property type="molecule type" value="Genomic_DNA"/>
</dbReference>
<protein>
    <submittedName>
        <fullName evidence="2">Uncharacterized protein</fullName>
    </submittedName>
</protein>
<sequence>MSTLLNTILGEIELSNEKEVWDSYWLESIKEAEDMENAEISFESIVGGDNAVKKGLSGIVRWISSLGSNNKKLAFDMSIFEKIDKSKISKDVTGVATPEYVKTFTDILLAEPVFTKSDLTRMARLTEKVGYKTSADGAIASLLSSAFSGASWFLIFKQLFTGFTPALAFMSIGLDIISIILSIYRNKNTKFTAENMKESEINELLDLTCKLFNSFVGINSTTIDNKSLENADDIIRVLSDKKTTTITVADQNKVADMLLKVSKFSQTKYEVPKYTMNKSNIKIFKEFISDIKVTDRSLNYMNDDVLDKMDMILQLASKLVVVSEKLVDASNTIMRDIRNW</sequence>
<proteinExistence type="predicted"/>
<organism evidence="2">
    <name type="scientific">Myoviridae sp. ctkfK18</name>
    <dbReference type="NCBI Taxonomy" id="2825165"/>
    <lineage>
        <taxon>Viruses</taxon>
        <taxon>Duplodnaviria</taxon>
        <taxon>Heunggongvirae</taxon>
        <taxon>Uroviricota</taxon>
        <taxon>Caudoviricetes</taxon>
    </lineage>
</organism>
<feature type="transmembrane region" description="Helical" evidence="1">
    <location>
        <begin position="162"/>
        <end position="184"/>
    </location>
</feature>
<keyword evidence="1" id="KW-0812">Transmembrane</keyword>